<protein>
    <submittedName>
        <fullName evidence="1">Uncharacterized protein</fullName>
    </submittedName>
</protein>
<evidence type="ECO:0000313" key="1">
    <source>
        <dbReference type="EMBL" id="GMT12994.1"/>
    </source>
</evidence>
<reference evidence="1" key="1">
    <citation type="submission" date="2023-10" db="EMBL/GenBank/DDBJ databases">
        <title>Genome assembly of Pristionchus species.</title>
        <authorList>
            <person name="Yoshida K."/>
            <person name="Sommer R.J."/>
        </authorList>
    </citation>
    <scope>NUCLEOTIDE SEQUENCE</scope>
    <source>
        <strain evidence="1">RS5133</strain>
    </source>
</reference>
<comment type="caution">
    <text evidence="1">The sequence shown here is derived from an EMBL/GenBank/DDBJ whole genome shotgun (WGS) entry which is preliminary data.</text>
</comment>
<dbReference type="EMBL" id="BTSY01000002">
    <property type="protein sequence ID" value="GMT12994.1"/>
    <property type="molecule type" value="Genomic_DNA"/>
</dbReference>
<evidence type="ECO:0000313" key="2">
    <source>
        <dbReference type="Proteomes" id="UP001432322"/>
    </source>
</evidence>
<name>A0AAV5V0T8_9BILA</name>
<organism evidence="1 2">
    <name type="scientific">Pristionchus fissidentatus</name>
    <dbReference type="NCBI Taxonomy" id="1538716"/>
    <lineage>
        <taxon>Eukaryota</taxon>
        <taxon>Metazoa</taxon>
        <taxon>Ecdysozoa</taxon>
        <taxon>Nematoda</taxon>
        <taxon>Chromadorea</taxon>
        <taxon>Rhabditida</taxon>
        <taxon>Rhabditina</taxon>
        <taxon>Diplogasteromorpha</taxon>
        <taxon>Diplogasteroidea</taxon>
        <taxon>Neodiplogasteridae</taxon>
        <taxon>Pristionchus</taxon>
    </lineage>
</organism>
<dbReference type="AlphaFoldDB" id="A0AAV5V0T8"/>
<accession>A0AAV5V0T8</accession>
<dbReference type="Proteomes" id="UP001432322">
    <property type="component" value="Unassembled WGS sequence"/>
</dbReference>
<feature type="non-terminal residue" evidence="1">
    <location>
        <position position="101"/>
    </location>
</feature>
<proteinExistence type="predicted"/>
<feature type="non-terminal residue" evidence="1">
    <location>
        <position position="1"/>
    </location>
</feature>
<sequence>TVSSFSPFLFRRLSASSTLPYPLLPLEFDCSVLSLSLISRSVRLPATALLDPRLTAPPSLPPSPLPTVSHISTRPGDVPCLERAFTTTAIPTLRSSFVSLV</sequence>
<gene>
    <name evidence="1" type="ORF">PFISCL1PPCAC_4291</name>
</gene>
<keyword evidence="2" id="KW-1185">Reference proteome</keyword>